<dbReference type="PANTHER" id="PTHR24049">
    <property type="entry name" value="CRUMBS FAMILY MEMBER"/>
    <property type="match status" value="1"/>
</dbReference>
<protein>
    <recommendedName>
        <fullName evidence="6">EGF-like domain-containing protein</fullName>
    </recommendedName>
</protein>
<keyword evidence="2" id="KW-0732">Signal</keyword>
<dbReference type="CDD" id="cd00054">
    <property type="entry name" value="EGF_CA"/>
    <property type="match status" value="2"/>
</dbReference>
<keyword evidence="1 5" id="KW-0245">EGF-like domain</keyword>
<feature type="disulfide bond" evidence="5">
    <location>
        <begin position="193"/>
        <end position="210"/>
    </location>
</feature>
<evidence type="ECO:0000256" key="4">
    <source>
        <dbReference type="ARBA" id="ARBA00023157"/>
    </source>
</evidence>
<feature type="domain" description="EGF-like" evidence="6">
    <location>
        <begin position="184"/>
        <end position="222"/>
    </location>
</feature>
<dbReference type="InterPro" id="IPR000742">
    <property type="entry name" value="EGF"/>
</dbReference>
<gene>
    <name evidence="7" type="ORF">GCK32_000024</name>
</gene>
<evidence type="ECO:0000313" key="7">
    <source>
        <dbReference type="EMBL" id="KAK5979923.1"/>
    </source>
</evidence>
<dbReference type="Gene3D" id="2.10.25.10">
    <property type="entry name" value="Laminin"/>
    <property type="match status" value="3"/>
</dbReference>
<evidence type="ECO:0000256" key="2">
    <source>
        <dbReference type="ARBA" id="ARBA00022729"/>
    </source>
</evidence>
<feature type="domain" description="EGF-like" evidence="6">
    <location>
        <begin position="102"/>
        <end position="143"/>
    </location>
</feature>
<keyword evidence="8" id="KW-1185">Reference proteome</keyword>
<dbReference type="SUPFAM" id="SSF57196">
    <property type="entry name" value="EGF/Laminin"/>
    <property type="match status" value="3"/>
</dbReference>
<keyword evidence="3" id="KW-0677">Repeat</keyword>
<feature type="disulfide bond" evidence="5">
    <location>
        <begin position="212"/>
        <end position="221"/>
    </location>
</feature>
<feature type="disulfide bond" evidence="5">
    <location>
        <begin position="133"/>
        <end position="142"/>
    </location>
</feature>
<dbReference type="GO" id="GO:0005886">
    <property type="term" value="C:plasma membrane"/>
    <property type="evidence" value="ECO:0007669"/>
    <property type="project" value="TreeGrafter"/>
</dbReference>
<accession>A0AAN8IQU5</accession>
<dbReference type="GO" id="GO:0045197">
    <property type="term" value="P:establishment or maintenance of epithelial cell apical/basal polarity"/>
    <property type="evidence" value="ECO:0007669"/>
    <property type="project" value="TreeGrafter"/>
</dbReference>
<dbReference type="Proteomes" id="UP001331761">
    <property type="component" value="Unassembled WGS sequence"/>
</dbReference>
<name>A0AAN8IQU5_TRICO</name>
<comment type="caution">
    <text evidence="5">Lacks conserved residue(s) required for the propagation of feature annotation.</text>
</comment>
<evidence type="ECO:0000256" key="5">
    <source>
        <dbReference type="PROSITE-ProRule" id="PRU00076"/>
    </source>
</evidence>
<dbReference type="PROSITE" id="PS50026">
    <property type="entry name" value="EGF_3"/>
    <property type="match status" value="3"/>
</dbReference>
<dbReference type="GO" id="GO:0032991">
    <property type="term" value="C:protein-containing complex"/>
    <property type="evidence" value="ECO:0007669"/>
    <property type="project" value="TreeGrafter"/>
</dbReference>
<dbReference type="PROSITE" id="PS00022">
    <property type="entry name" value="EGF_1"/>
    <property type="match status" value="3"/>
</dbReference>
<proteinExistence type="predicted"/>
<evidence type="ECO:0000256" key="3">
    <source>
        <dbReference type="ARBA" id="ARBA00022737"/>
    </source>
</evidence>
<evidence type="ECO:0000313" key="8">
    <source>
        <dbReference type="Proteomes" id="UP001331761"/>
    </source>
</evidence>
<dbReference type="GO" id="GO:0007157">
    <property type="term" value="P:heterophilic cell-cell adhesion via plasma membrane cell adhesion molecules"/>
    <property type="evidence" value="ECO:0007669"/>
    <property type="project" value="TreeGrafter"/>
</dbReference>
<evidence type="ECO:0000259" key="6">
    <source>
        <dbReference type="PROSITE" id="PS50026"/>
    </source>
</evidence>
<keyword evidence="4 5" id="KW-1015">Disulfide bond</keyword>
<dbReference type="AlphaFoldDB" id="A0AAN8IQU5"/>
<dbReference type="InterPro" id="IPR001881">
    <property type="entry name" value="EGF-like_Ca-bd_dom"/>
</dbReference>
<feature type="domain" description="EGF-like" evidence="6">
    <location>
        <begin position="146"/>
        <end position="183"/>
    </location>
</feature>
<comment type="caution">
    <text evidence="7">The sequence shown here is derived from an EMBL/GenBank/DDBJ whole genome shotgun (WGS) entry which is preliminary data.</text>
</comment>
<dbReference type="GO" id="GO:0005509">
    <property type="term" value="F:calcium ion binding"/>
    <property type="evidence" value="ECO:0007669"/>
    <property type="project" value="InterPro"/>
</dbReference>
<feature type="disulfide bond" evidence="5">
    <location>
        <begin position="173"/>
        <end position="182"/>
    </location>
</feature>
<dbReference type="PANTHER" id="PTHR24049:SF22">
    <property type="entry name" value="DROSOPHILA CRUMBS HOMOLOG"/>
    <property type="match status" value="1"/>
</dbReference>
<evidence type="ECO:0000256" key="1">
    <source>
        <dbReference type="ARBA" id="ARBA00022536"/>
    </source>
</evidence>
<organism evidence="7 8">
    <name type="scientific">Trichostrongylus colubriformis</name>
    <name type="common">Black scour worm</name>
    <dbReference type="NCBI Taxonomy" id="6319"/>
    <lineage>
        <taxon>Eukaryota</taxon>
        <taxon>Metazoa</taxon>
        <taxon>Ecdysozoa</taxon>
        <taxon>Nematoda</taxon>
        <taxon>Chromadorea</taxon>
        <taxon>Rhabditida</taxon>
        <taxon>Rhabditina</taxon>
        <taxon>Rhabditomorpha</taxon>
        <taxon>Strongyloidea</taxon>
        <taxon>Trichostrongylidae</taxon>
        <taxon>Trichostrongylus</taxon>
    </lineage>
</organism>
<reference evidence="7 8" key="1">
    <citation type="submission" date="2019-10" db="EMBL/GenBank/DDBJ databases">
        <title>Assembly and Annotation for the nematode Trichostrongylus colubriformis.</title>
        <authorList>
            <person name="Martin J."/>
        </authorList>
    </citation>
    <scope>NUCLEOTIDE SEQUENCE [LARGE SCALE GENOMIC DNA]</scope>
    <source>
        <strain evidence="7">G859</strain>
        <tissue evidence="7">Whole worm</tissue>
    </source>
</reference>
<dbReference type="EMBL" id="WIXE01007861">
    <property type="protein sequence ID" value="KAK5979923.1"/>
    <property type="molecule type" value="Genomic_DNA"/>
</dbReference>
<dbReference type="SMART" id="SM00181">
    <property type="entry name" value="EGF"/>
    <property type="match status" value="3"/>
</dbReference>
<dbReference type="PROSITE" id="PS01186">
    <property type="entry name" value="EGF_2"/>
    <property type="match status" value="1"/>
</dbReference>
<dbReference type="SMART" id="SM00179">
    <property type="entry name" value="EGF_CA"/>
    <property type="match status" value="2"/>
</dbReference>
<sequence length="286" mass="31652">MHVRHVQLEYGHYEEAAVLLIRASEDEMTIILILLLILQLSQQQTYVENPLHPPHGCENFGLCAKPKEVLLDYFFSDEYYYTCDSSDCVCNNGTSGTSCSQVEDLCATMDPCPKANSSRYTCTSGVGSYKCDCAAGYTGPQCDRAANSVCKTDTCLNGGTCSTTDNVVYNCACPTDYMGQRCQNKNPCLSKTCQNGGTCEPLFGGSDFVCNCDPYYQGEYCAVPKIVWTDPPELQGCFAKDPILDDSNYYKKLTVPTPMTVTNCRKNLEAQTPTYTMFSEQRFLVS</sequence>
<dbReference type="InterPro" id="IPR051022">
    <property type="entry name" value="Notch_Cell-Fate_Det"/>
</dbReference>